<gene>
    <name evidence="2" type="ORF">FEV53_19025</name>
</gene>
<organism evidence="2 3">
    <name type="scientific">Palleronia caenipelagi</name>
    <dbReference type="NCBI Taxonomy" id="2489174"/>
    <lineage>
        <taxon>Bacteria</taxon>
        <taxon>Pseudomonadati</taxon>
        <taxon>Pseudomonadota</taxon>
        <taxon>Alphaproteobacteria</taxon>
        <taxon>Rhodobacterales</taxon>
        <taxon>Roseobacteraceae</taxon>
        <taxon>Palleronia</taxon>
    </lineage>
</organism>
<dbReference type="PANTHER" id="PTHR46889:SF4">
    <property type="entry name" value="TRANSPOSASE INSO FOR INSERTION SEQUENCE ELEMENT IS911B-RELATED"/>
    <property type="match status" value="1"/>
</dbReference>
<dbReference type="EMBL" id="VFSV01000076">
    <property type="protein sequence ID" value="TRD14405.1"/>
    <property type="molecule type" value="Genomic_DNA"/>
</dbReference>
<dbReference type="Pfam" id="PF13333">
    <property type="entry name" value="rve_2"/>
    <property type="match status" value="1"/>
</dbReference>
<evidence type="ECO:0000313" key="3">
    <source>
        <dbReference type="Proteomes" id="UP000318590"/>
    </source>
</evidence>
<dbReference type="RefSeq" id="WP_142836265.1">
    <property type="nucleotide sequence ID" value="NZ_VFSV01000076.1"/>
</dbReference>
<name>A0A547PJR8_9RHOB</name>
<dbReference type="AlphaFoldDB" id="A0A547PJR8"/>
<dbReference type="PANTHER" id="PTHR46889">
    <property type="entry name" value="TRANSPOSASE INSF FOR INSERTION SEQUENCE IS3B-RELATED"/>
    <property type="match status" value="1"/>
</dbReference>
<dbReference type="Proteomes" id="UP000318590">
    <property type="component" value="Unassembled WGS sequence"/>
</dbReference>
<proteinExistence type="predicted"/>
<sequence length="63" mass="7240">MENFFASLKKKLVHCQRFTSHTSAKVAIFEYIGVFYNRQRRHTAAGDQTPAEAFTGMIWKMAA</sequence>
<dbReference type="OrthoDB" id="9803878at2"/>
<feature type="domain" description="Integrase catalytic" evidence="1">
    <location>
        <begin position="2"/>
        <end position="51"/>
    </location>
</feature>
<dbReference type="InterPro" id="IPR001584">
    <property type="entry name" value="Integrase_cat-core"/>
</dbReference>
<protein>
    <submittedName>
        <fullName evidence="2">IS3 family transposase</fullName>
    </submittedName>
</protein>
<reference evidence="2 3" key="1">
    <citation type="submission" date="2019-06" db="EMBL/GenBank/DDBJ databases">
        <title>Paenimaribius caenipelagi gen. nov., sp. nov., isolated from a tidal flat.</title>
        <authorList>
            <person name="Yoon J.-H."/>
        </authorList>
    </citation>
    <scope>NUCLEOTIDE SEQUENCE [LARGE SCALE GENOMIC DNA]</scope>
    <source>
        <strain evidence="2 3">JBTF-M29</strain>
    </source>
</reference>
<accession>A0A547PJR8</accession>
<evidence type="ECO:0000259" key="1">
    <source>
        <dbReference type="Pfam" id="PF13333"/>
    </source>
</evidence>
<dbReference type="InterPro" id="IPR050900">
    <property type="entry name" value="Transposase_IS3/IS150/IS904"/>
</dbReference>
<keyword evidence="3" id="KW-1185">Reference proteome</keyword>
<dbReference type="SUPFAM" id="SSF53098">
    <property type="entry name" value="Ribonuclease H-like"/>
    <property type="match status" value="1"/>
</dbReference>
<dbReference type="InterPro" id="IPR012337">
    <property type="entry name" value="RNaseH-like_sf"/>
</dbReference>
<comment type="caution">
    <text evidence="2">The sequence shown here is derived from an EMBL/GenBank/DDBJ whole genome shotgun (WGS) entry which is preliminary data.</text>
</comment>
<evidence type="ECO:0000313" key="2">
    <source>
        <dbReference type="EMBL" id="TRD14405.1"/>
    </source>
</evidence>
<dbReference type="GO" id="GO:0015074">
    <property type="term" value="P:DNA integration"/>
    <property type="evidence" value="ECO:0007669"/>
    <property type="project" value="InterPro"/>
</dbReference>